<dbReference type="SUPFAM" id="SSF63748">
    <property type="entry name" value="Tudor/PWWP/MBT"/>
    <property type="match status" value="2"/>
</dbReference>
<dbReference type="STRING" id="112090.W4G024"/>
<gene>
    <name evidence="3" type="ORF">H257_12374</name>
</gene>
<sequence length="668" mass="74111">MAATAVAWALVEGYPWWPVYLCDTKPMQQHVHLPHDDLTVQSMLATVQQAPTKYLLVYYFGLGIFGILAPKAGTNLLPWLCLSHRKFLRGFPVEIMQRSHTFPERLAKAVQEAMAFLSGTMTLPFVSSNTLASRPPSNAPMNPPTACDKDVVEVASRDTKSTPSQRNSVAETNRSRSAVPNEIKQINHVAWSKLKHDAQLWPVYVCDPSVMREWLHHLGHAHRSCLEIAKTDDTNCLVFAFGVYTFHLVPPQSIQTWASHSIAQQPPSPDAPLEWAIEEASTYLTSDESTRTLPYLVPSDMNPSSQLPPPSQKILPPGSVVWTVRTTERDQVWWPGVTCDSEATSTNHTTCQSQYRIALFGTDHTVIIQKREFVKLWPDPVMQTLLVRGYPSYIVDTALATAIGQATQAYVAAKSVRPPQPSNYSATSSDTRAAQPSTTPPYDPEHASQPATEPEPAAATQTTMAPPYRIPNPPDNTKSSSTSKPTSRGPSANVLAWRVGKDDTCEPVYVVDAAADVSTVYSFESQSFASVMTSQLRSWRGGRRRRGGRVGPKAKLAISVAHEFIQRLGWERAGIGWTTTGHDMSWPVWRQSEPHDVADQLLVYCFGDHVFRWLPRQKVTPGPHHKRPPSESTAAVPLGWTKAMAEMEEFVQAVVAVDEKEAPRSKKR</sequence>
<accession>W4G024</accession>
<feature type="compositionally biased region" description="Polar residues" evidence="1">
    <location>
        <begin position="422"/>
        <end position="437"/>
    </location>
</feature>
<dbReference type="GeneID" id="20814370"/>
<name>W4G024_APHAT</name>
<proteinExistence type="predicted"/>
<protein>
    <recommendedName>
        <fullName evidence="2">PWWP domain-containing protein</fullName>
    </recommendedName>
</protein>
<dbReference type="VEuPathDB" id="FungiDB:H257_12374"/>
<dbReference type="AlphaFoldDB" id="W4G024"/>
<evidence type="ECO:0000256" key="1">
    <source>
        <dbReference type="SAM" id="MobiDB-lite"/>
    </source>
</evidence>
<feature type="compositionally biased region" description="Polar residues" evidence="1">
    <location>
        <begin position="161"/>
        <end position="178"/>
    </location>
</feature>
<organism evidence="3">
    <name type="scientific">Aphanomyces astaci</name>
    <name type="common">Crayfish plague agent</name>
    <dbReference type="NCBI Taxonomy" id="112090"/>
    <lineage>
        <taxon>Eukaryota</taxon>
        <taxon>Sar</taxon>
        <taxon>Stramenopiles</taxon>
        <taxon>Oomycota</taxon>
        <taxon>Saprolegniomycetes</taxon>
        <taxon>Saprolegniales</taxon>
        <taxon>Verrucalvaceae</taxon>
        <taxon>Aphanomyces</taxon>
    </lineage>
</organism>
<evidence type="ECO:0000313" key="3">
    <source>
        <dbReference type="EMBL" id="ETV72621.1"/>
    </source>
</evidence>
<dbReference type="Gene3D" id="2.30.30.140">
    <property type="match status" value="2"/>
</dbReference>
<feature type="compositionally biased region" description="Low complexity" evidence="1">
    <location>
        <begin position="449"/>
        <end position="467"/>
    </location>
</feature>
<dbReference type="RefSeq" id="XP_009837850.1">
    <property type="nucleotide sequence ID" value="XM_009839548.1"/>
</dbReference>
<reference evidence="3" key="1">
    <citation type="submission" date="2013-12" db="EMBL/GenBank/DDBJ databases">
        <title>The Genome Sequence of Aphanomyces astaci APO3.</title>
        <authorList>
            <consortium name="The Broad Institute Genomics Platform"/>
            <person name="Russ C."/>
            <person name="Tyler B."/>
            <person name="van West P."/>
            <person name="Dieguez-Uribeondo J."/>
            <person name="Young S.K."/>
            <person name="Zeng Q."/>
            <person name="Gargeya S."/>
            <person name="Fitzgerald M."/>
            <person name="Abouelleil A."/>
            <person name="Alvarado L."/>
            <person name="Chapman S.B."/>
            <person name="Gainer-Dewar J."/>
            <person name="Goldberg J."/>
            <person name="Griggs A."/>
            <person name="Gujja S."/>
            <person name="Hansen M."/>
            <person name="Howarth C."/>
            <person name="Imamovic A."/>
            <person name="Ireland A."/>
            <person name="Larimer J."/>
            <person name="McCowan C."/>
            <person name="Murphy C."/>
            <person name="Pearson M."/>
            <person name="Poon T.W."/>
            <person name="Priest M."/>
            <person name="Roberts A."/>
            <person name="Saif S."/>
            <person name="Shea T."/>
            <person name="Sykes S."/>
            <person name="Wortman J."/>
            <person name="Nusbaum C."/>
            <person name="Birren B."/>
        </authorList>
    </citation>
    <scope>NUCLEOTIDE SEQUENCE [LARGE SCALE GENOMIC DNA]</scope>
    <source>
        <strain evidence="3">APO3</strain>
    </source>
</reference>
<dbReference type="PROSITE" id="PS50812">
    <property type="entry name" value="PWWP"/>
    <property type="match status" value="1"/>
</dbReference>
<feature type="region of interest" description="Disordered" evidence="1">
    <location>
        <begin position="413"/>
        <end position="494"/>
    </location>
</feature>
<dbReference type="EMBL" id="KI913153">
    <property type="protein sequence ID" value="ETV72621.1"/>
    <property type="molecule type" value="Genomic_DNA"/>
</dbReference>
<feature type="region of interest" description="Disordered" evidence="1">
    <location>
        <begin position="155"/>
        <end position="178"/>
    </location>
</feature>
<feature type="compositionally biased region" description="Low complexity" evidence="1">
    <location>
        <begin position="475"/>
        <end position="491"/>
    </location>
</feature>
<dbReference type="InterPro" id="IPR000313">
    <property type="entry name" value="PWWP_dom"/>
</dbReference>
<evidence type="ECO:0000259" key="2">
    <source>
        <dbReference type="PROSITE" id="PS50812"/>
    </source>
</evidence>
<feature type="domain" description="PWWP" evidence="2">
    <location>
        <begin position="3"/>
        <end position="61"/>
    </location>
</feature>
<dbReference type="CDD" id="cd05162">
    <property type="entry name" value="PWWP"/>
    <property type="match status" value="1"/>
</dbReference>